<dbReference type="Proteomes" id="UP000255335">
    <property type="component" value="Unassembled WGS sequence"/>
</dbReference>
<dbReference type="RefSeq" id="WP_115025756.1">
    <property type="nucleotide sequence ID" value="NZ_UGHZ01000001.1"/>
</dbReference>
<proteinExistence type="predicted"/>
<keyword evidence="1" id="KW-0808">Transferase</keyword>
<reference evidence="1 2" key="1">
    <citation type="submission" date="2018-06" db="EMBL/GenBank/DDBJ databases">
        <authorList>
            <consortium name="Pathogen Informatics"/>
            <person name="Doyle S."/>
        </authorList>
    </citation>
    <scope>NUCLEOTIDE SEQUENCE [LARGE SCALE GENOMIC DNA]</scope>
    <source>
        <strain evidence="1 2">NCTC12221</strain>
    </source>
</reference>
<dbReference type="GO" id="GO:0016740">
    <property type="term" value="F:transferase activity"/>
    <property type="evidence" value="ECO:0007669"/>
    <property type="project" value="UniProtKB-KW"/>
</dbReference>
<evidence type="ECO:0000313" key="2">
    <source>
        <dbReference type="Proteomes" id="UP000255335"/>
    </source>
</evidence>
<name>A0A377JPI7_9HELI</name>
<sequence>MNLNITLLCDHNINTKPRSSRLLELLGKIQKTSHHTLCLNVISKDCQSLAIVDSTQATLFSFPPDKSSKQRTKQENNRILKLCKKGDFMPLIFTPNRKPITKILSSLPLQNLLIVEDITLLPFACEYKDHNPQCKILIDLREFYPLEYENDTQWLQGLGRFFSFLCESYLSEVDFAFSVSDGLCERYKKDFHIPCKTFLSLPPFYDVSPRPTQERIKILYHGFISPDRSSMELLDLARLLEQTPFSLHIMALSNQKGFLESFTQQAKSITSLQILQPVAMKEIIPTSLEYDIGLIPFKPTTFNLAHCMPNKLFEYLQARLAILSTPLQDMSHFLRTHQCGIISNGFESSDIVSALTKHTKDDIDKLKHNAHLAAQKCHLDMNLEILKNVLGDILGNKIE</sequence>
<gene>
    <name evidence="1" type="ORF">NCTC12221_00392</name>
</gene>
<dbReference type="SUPFAM" id="SSF53756">
    <property type="entry name" value="UDP-Glycosyltransferase/glycogen phosphorylase"/>
    <property type="match status" value="1"/>
</dbReference>
<evidence type="ECO:0000313" key="1">
    <source>
        <dbReference type="EMBL" id="STP08965.1"/>
    </source>
</evidence>
<dbReference type="AlphaFoldDB" id="A0A377JPI7"/>
<dbReference type="Gene3D" id="3.40.50.2000">
    <property type="entry name" value="Glycogen Phosphorylase B"/>
    <property type="match status" value="1"/>
</dbReference>
<organism evidence="1 2">
    <name type="scientific">Helicobacter cinaedi</name>
    <dbReference type="NCBI Taxonomy" id="213"/>
    <lineage>
        <taxon>Bacteria</taxon>
        <taxon>Pseudomonadati</taxon>
        <taxon>Campylobacterota</taxon>
        <taxon>Epsilonproteobacteria</taxon>
        <taxon>Campylobacterales</taxon>
        <taxon>Helicobacteraceae</taxon>
        <taxon>Helicobacter</taxon>
    </lineage>
</organism>
<dbReference type="EMBL" id="UGHZ01000001">
    <property type="protein sequence ID" value="STP08965.1"/>
    <property type="molecule type" value="Genomic_DNA"/>
</dbReference>
<protein>
    <submittedName>
        <fullName evidence="1">Glycosyltransferase</fullName>
    </submittedName>
</protein>
<accession>A0A377JPI7</accession>